<keyword evidence="2" id="KW-1185">Reference proteome</keyword>
<protein>
    <submittedName>
        <fullName evidence="1">Uncharacterized protein</fullName>
    </submittedName>
</protein>
<name>A0A3N4LTZ1_9PEZI</name>
<dbReference type="EMBL" id="ML121535">
    <property type="protein sequence ID" value="RPB26384.1"/>
    <property type="molecule type" value="Genomic_DNA"/>
</dbReference>
<dbReference type="InParanoid" id="A0A3N4LTZ1"/>
<organism evidence="1 2">
    <name type="scientific">Terfezia boudieri ATCC MYA-4762</name>
    <dbReference type="NCBI Taxonomy" id="1051890"/>
    <lineage>
        <taxon>Eukaryota</taxon>
        <taxon>Fungi</taxon>
        <taxon>Dikarya</taxon>
        <taxon>Ascomycota</taxon>
        <taxon>Pezizomycotina</taxon>
        <taxon>Pezizomycetes</taxon>
        <taxon>Pezizales</taxon>
        <taxon>Pezizaceae</taxon>
        <taxon>Terfezia</taxon>
    </lineage>
</organism>
<accession>A0A3N4LTZ1</accession>
<dbReference type="Proteomes" id="UP000267821">
    <property type="component" value="Unassembled WGS sequence"/>
</dbReference>
<dbReference type="OrthoDB" id="4136894at2759"/>
<evidence type="ECO:0000313" key="2">
    <source>
        <dbReference type="Proteomes" id="UP000267821"/>
    </source>
</evidence>
<dbReference type="Gene3D" id="3.40.30.10">
    <property type="entry name" value="Glutaredoxin"/>
    <property type="match status" value="1"/>
</dbReference>
<sequence length="67" mass="7399">MGVKVVTNIVPLPPKGVKGQEPESWVGVTFKDGKEMKLNTSTILIQDLVEEVDRHSRLLARKDELAG</sequence>
<gene>
    <name evidence="1" type="ORF">L211DRAFT_835753</name>
</gene>
<reference evidence="1 2" key="1">
    <citation type="journal article" date="2018" name="Nat. Ecol. Evol.">
        <title>Pezizomycetes genomes reveal the molecular basis of ectomycorrhizal truffle lifestyle.</title>
        <authorList>
            <person name="Murat C."/>
            <person name="Payen T."/>
            <person name="Noel B."/>
            <person name="Kuo A."/>
            <person name="Morin E."/>
            <person name="Chen J."/>
            <person name="Kohler A."/>
            <person name="Krizsan K."/>
            <person name="Balestrini R."/>
            <person name="Da Silva C."/>
            <person name="Montanini B."/>
            <person name="Hainaut M."/>
            <person name="Levati E."/>
            <person name="Barry K.W."/>
            <person name="Belfiori B."/>
            <person name="Cichocki N."/>
            <person name="Clum A."/>
            <person name="Dockter R.B."/>
            <person name="Fauchery L."/>
            <person name="Guy J."/>
            <person name="Iotti M."/>
            <person name="Le Tacon F."/>
            <person name="Lindquist E.A."/>
            <person name="Lipzen A."/>
            <person name="Malagnac F."/>
            <person name="Mello A."/>
            <person name="Molinier V."/>
            <person name="Miyauchi S."/>
            <person name="Poulain J."/>
            <person name="Riccioni C."/>
            <person name="Rubini A."/>
            <person name="Sitrit Y."/>
            <person name="Splivallo R."/>
            <person name="Traeger S."/>
            <person name="Wang M."/>
            <person name="Zifcakova L."/>
            <person name="Wipf D."/>
            <person name="Zambonelli A."/>
            <person name="Paolocci F."/>
            <person name="Nowrousian M."/>
            <person name="Ottonello S."/>
            <person name="Baldrian P."/>
            <person name="Spatafora J.W."/>
            <person name="Henrissat B."/>
            <person name="Nagy L.G."/>
            <person name="Aury J.M."/>
            <person name="Wincker P."/>
            <person name="Grigoriev I.V."/>
            <person name="Bonfante P."/>
            <person name="Martin F.M."/>
        </authorList>
    </citation>
    <scope>NUCLEOTIDE SEQUENCE [LARGE SCALE GENOMIC DNA]</scope>
    <source>
        <strain evidence="1 2">ATCC MYA-4762</strain>
    </source>
</reference>
<evidence type="ECO:0000313" key="1">
    <source>
        <dbReference type="EMBL" id="RPB26384.1"/>
    </source>
</evidence>
<dbReference type="AlphaFoldDB" id="A0A3N4LTZ1"/>
<dbReference type="STRING" id="1051890.A0A3N4LTZ1"/>
<proteinExistence type="predicted"/>